<evidence type="ECO:0000256" key="6">
    <source>
        <dbReference type="ARBA" id="ARBA00023136"/>
    </source>
</evidence>
<reference evidence="8 9" key="1">
    <citation type="submission" date="2018-05" db="EMBL/GenBank/DDBJ databases">
        <title>Genomic Encyclopedia of Type Strains, Phase IV (KMG-IV): sequencing the most valuable type-strain genomes for metagenomic binning, comparative biology and taxonomic classification.</title>
        <authorList>
            <person name="Goeker M."/>
        </authorList>
    </citation>
    <scope>NUCLEOTIDE SEQUENCE [LARGE SCALE GENOMIC DNA]</scope>
    <source>
        <strain evidence="8 9">DSM 103371</strain>
    </source>
</reference>
<evidence type="ECO:0000313" key="8">
    <source>
        <dbReference type="EMBL" id="PWK56615.1"/>
    </source>
</evidence>
<evidence type="ECO:0000256" key="5">
    <source>
        <dbReference type="ARBA" id="ARBA00022989"/>
    </source>
</evidence>
<dbReference type="InterPro" id="IPR007140">
    <property type="entry name" value="DUF350"/>
</dbReference>
<dbReference type="Pfam" id="PF03994">
    <property type="entry name" value="DUF350"/>
    <property type="match status" value="1"/>
</dbReference>
<comment type="similarity">
    <text evidence="2">Belongs to the UPF0719 family.</text>
</comment>
<evidence type="ECO:0000313" key="9">
    <source>
        <dbReference type="Proteomes" id="UP000245390"/>
    </source>
</evidence>
<dbReference type="AlphaFoldDB" id="A0A316G8S5"/>
<name>A0A316G8S5_9RHOB</name>
<dbReference type="EMBL" id="QGGV01000004">
    <property type="protein sequence ID" value="PWK56615.1"/>
    <property type="molecule type" value="Genomic_DNA"/>
</dbReference>
<keyword evidence="5 7" id="KW-1133">Transmembrane helix</keyword>
<dbReference type="OrthoDB" id="7659179at2"/>
<evidence type="ECO:0000256" key="7">
    <source>
        <dbReference type="SAM" id="Phobius"/>
    </source>
</evidence>
<keyword evidence="9" id="KW-1185">Reference proteome</keyword>
<feature type="transmembrane region" description="Helical" evidence="7">
    <location>
        <begin position="12"/>
        <end position="31"/>
    </location>
</feature>
<feature type="transmembrane region" description="Helical" evidence="7">
    <location>
        <begin position="51"/>
        <end position="71"/>
    </location>
</feature>
<evidence type="ECO:0000256" key="2">
    <source>
        <dbReference type="ARBA" id="ARBA00005779"/>
    </source>
</evidence>
<accession>A0A316G8S5</accession>
<dbReference type="Proteomes" id="UP000245390">
    <property type="component" value="Unassembled WGS sequence"/>
</dbReference>
<keyword evidence="6 7" id="KW-0472">Membrane</keyword>
<evidence type="ECO:0000256" key="1">
    <source>
        <dbReference type="ARBA" id="ARBA00004651"/>
    </source>
</evidence>
<comment type="caution">
    <text evidence="8">The sequence shown here is derived from an EMBL/GenBank/DDBJ whole genome shotgun (WGS) entry which is preliminary data.</text>
</comment>
<dbReference type="GO" id="GO:0005886">
    <property type="term" value="C:plasma membrane"/>
    <property type="evidence" value="ECO:0007669"/>
    <property type="project" value="UniProtKB-SubCell"/>
</dbReference>
<organism evidence="8 9">
    <name type="scientific">Silicimonas algicola</name>
    <dbReference type="NCBI Taxonomy" id="1826607"/>
    <lineage>
        <taxon>Bacteria</taxon>
        <taxon>Pseudomonadati</taxon>
        <taxon>Pseudomonadota</taxon>
        <taxon>Alphaproteobacteria</taxon>
        <taxon>Rhodobacterales</taxon>
        <taxon>Paracoccaceae</taxon>
    </lineage>
</organism>
<evidence type="ECO:0000256" key="3">
    <source>
        <dbReference type="ARBA" id="ARBA00022475"/>
    </source>
</evidence>
<sequence length="72" mass="7824">MLDAINPAEVVATIFYVILGLVLLGLSWKAIEFFTPFSLRKEIEDDQNMAIAVLIGSLFISVSILIGAVILS</sequence>
<protein>
    <submittedName>
        <fullName evidence="8">Uncharacterized protein DUF350</fullName>
    </submittedName>
</protein>
<comment type="subcellular location">
    <subcellularLocation>
        <location evidence="1">Cell membrane</location>
        <topology evidence="1">Multi-pass membrane protein</topology>
    </subcellularLocation>
</comment>
<dbReference type="KEGG" id="salo:EF888_00120"/>
<proteinExistence type="inferred from homology"/>
<dbReference type="RefSeq" id="WP_109759290.1">
    <property type="nucleotide sequence ID" value="NZ_CP034588.1"/>
</dbReference>
<gene>
    <name evidence="8" type="ORF">C8D95_104288</name>
</gene>
<keyword evidence="3" id="KW-1003">Cell membrane</keyword>
<keyword evidence="4 7" id="KW-0812">Transmembrane</keyword>
<evidence type="ECO:0000256" key="4">
    <source>
        <dbReference type="ARBA" id="ARBA00022692"/>
    </source>
</evidence>